<dbReference type="SUPFAM" id="SSF55729">
    <property type="entry name" value="Acyl-CoA N-acyltransferases (Nat)"/>
    <property type="match status" value="1"/>
</dbReference>
<comment type="caution">
    <text evidence="2">The sequence shown here is derived from an EMBL/GenBank/DDBJ whole genome shotgun (WGS) entry which is preliminary data.</text>
</comment>
<dbReference type="GO" id="GO:0016747">
    <property type="term" value="F:acyltransferase activity, transferring groups other than amino-acyl groups"/>
    <property type="evidence" value="ECO:0007669"/>
    <property type="project" value="InterPro"/>
</dbReference>
<dbReference type="CDD" id="cd04301">
    <property type="entry name" value="NAT_SF"/>
    <property type="match status" value="1"/>
</dbReference>
<feature type="non-terminal residue" evidence="2">
    <location>
        <position position="178"/>
    </location>
</feature>
<organism evidence="2">
    <name type="scientific">marine sediment metagenome</name>
    <dbReference type="NCBI Taxonomy" id="412755"/>
    <lineage>
        <taxon>unclassified sequences</taxon>
        <taxon>metagenomes</taxon>
        <taxon>ecological metagenomes</taxon>
    </lineage>
</organism>
<gene>
    <name evidence="2" type="ORF">S03H2_24913</name>
</gene>
<dbReference type="Pfam" id="PF13302">
    <property type="entry name" value="Acetyltransf_3"/>
    <property type="match status" value="1"/>
</dbReference>
<dbReference type="PROSITE" id="PS51186">
    <property type="entry name" value="GNAT"/>
    <property type="match status" value="1"/>
</dbReference>
<reference evidence="2" key="1">
    <citation type="journal article" date="2014" name="Front. Microbiol.">
        <title>High frequency of phylogenetically diverse reductive dehalogenase-homologous genes in deep subseafloor sedimentary metagenomes.</title>
        <authorList>
            <person name="Kawai M."/>
            <person name="Futagami T."/>
            <person name="Toyoda A."/>
            <person name="Takaki Y."/>
            <person name="Nishi S."/>
            <person name="Hori S."/>
            <person name="Arai W."/>
            <person name="Tsubouchi T."/>
            <person name="Morono Y."/>
            <person name="Uchiyama I."/>
            <person name="Ito T."/>
            <person name="Fujiyama A."/>
            <person name="Inagaki F."/>
            <person name="Takami H."/>
        </authorList>
    </citation>
    <scope>NUCLEOTIDE SEQUENCE</scope>
    <source>
        <strain evidence="2">Expedition CK06-06</strain>
    </source>
</reference>
<dbReference type="AlphaFoldDB" id="X1FB02"/>
<dbReference type="EMBL" id="BARU01013965">
    <property type="protein sequence ID" value="GAH42821.1"/>
    <property type="molecule type" value="Genomic_DNA"/>
</dbReference>
<evidence type="ECO:0000313" key="2">
    <source>
        <dbReference type="EMBL" id="GAH42821.1"/>
    </source>
</evidence>
<evidence type="ECO:0000259" key="1">
    <source>
        <dbReference type="PROSITE" id="PS51186"/>
    </source>
</evidence>
<feature type="domain" description="N-acetyltransferase" evidence="1">
    <location>
        <begin position="28"/>
        <end position="178"/>
    </location>
</feature>
<dbReference type="Gene3D" id="3.40.630.30">
    <property type="match status" value="1"/>
</dbReference>
<protein>
    <recommendedName>
        <fullName evidence="1">N-acetyltransferase domain-containing protein</fullName>
    </recommendedName>
</protein>
<accession>X1FB02</accession>
<dbReference type="PANTHER" id="PTHR43415">
    <property type="entry name" value="SPERMIDINE N(1)-ACETYLTRANSFERASE"/>
    <property type="match status" value="1"/>
</dbReference>
<name>X1FB02_9ZZZZ</name>
<feature type="non-terminal residue" evidence="2">
    <location>
        <position position="1"/>
    </location>
</feature>
<dbReference type="InterPro" id="IPR016181">
    <property type="entry name" value="Acyl_CoA_acyltransferase"/>
</dbReference>
<dbReference type="InterPro" id="IPR000182">
    <property type="entry name" value="GNAT_dom"/>
</dbReference>
<dbReference type="PANTHER" id="PTHR43415:SF3">
    <property type="entry name" value="GNAT-FAMILY ACETYLTRANSFERASE"/>
    <property type="match status" value="1"/>
</dbReference>
<sequence>ELDMAGQVDRAYPSQYETEVLLKDGSRMMLRPIRSEDTDSWLAFVSRLSRRTKYLRFHSLPKLTMEEAIRFCTVDYINTFAFVAEVLGDQRQDIVAIGRYYRLPIKHSAEVALVIEDAYQGKGIGTKLMEWLTNVARENGITTFEADVLAENEEMMTVFRDYGFHITSELQEGVYHVT</sequence>
<proteinExistence type="predicted"/>